<evidence type="ECO:0000313" key="3">
    <source>
        <dbReference type="Proteomes" id="UP000800981"/>
    </source>
</evidence>
<dbReference type="InterPro" id="IPR022435">
    <property type="entry name" value="Surface-anchored_actinobac"/>
</dbReference>
<protein>
    <recommendedName>
        <fullName evidence="4">Ig-like domain-containing protein</fullName>
    </recommendedName>
</protein>
<name>A0ABX0GZZ3_9ACTN</name>
<dbReference type="NCBIfam" id="TIGR03773">
    <property type="entry name" value="anch_rpt_wall"/>
    <property type="match status" value="1"/>
</dbReference>
<keyword evidence="3" id="KW-1185">Reference proteome</keyword>
<reference evidence="2 3" key="1">
    <citation type="submission" date="2020-03" db="EMBL/GenBank/DDBJ databases">
        <title>Two novel Motilibacter sp.</title>
        <authorList>
            <person name="Liu S."/>
        </authorList>
    </citation>
    <scope>NUCLEOTIDE SEQUENCE [LARGE SCALE GENOMIC DNA]</scope>
    <source>
        <strain evidence="2 3">E257</strain>
    </source>
</reference>
<dbReference type="RefSeq" id="WP_166282618.1">
    <property type="nucleotide sequence ID" value="NZ_JAANNP010000010.1"/>
</dbReference>
<dbReference type="NCBIfam" id="NF038134">
    <property type="entry name" value="choice_anch_M"/>
    <property type="match status" value="2"/>
</dbReference>
<proteinExistence type="predicted"/>
<accession>A0ABX0GZZ3</accession>
<comment type="caution">
    <text evidence="2">The sequence shown here is derived from an EMBL/GenBank/DDBJ whole genome shotgun (WGS) entry which is preliminary data.</text>
</comment>
<evidence type="ECO:0000256" key="1">
    <source>
        <dbReference type="SAM" id="MobiDB-lite"/>
    </source>
</evidence>
<gene>
    <name evidence="2" type="ORF">G9H71_13395</name>
</gene>
<dbReference type="NCBIfam" id="TIGR03769">
    <property type="entry name" value="P_ac_wall_RPT"/>
    <property type="match status" value="2"/>
</dbReference>
<feature type="region of interest" description="Disordered" evidence="1">
    <location>
        <begin position="622"/>
        <end position="641"/>
    </location>
</feature>
<dbReference type="InterPro" id="IPR022395">
    <property type="entry name" value="CHP03773_ABC_transptr-like"/>
</dbReference>
<dbReference type="EMBL" id="JAANNP010000010">
    <property type="protein sequence ID" value="NHC14778.1"/>
    <property type="molecule type" value="Genomic_DNA"/>
</dbReference>
<sequence length="641" mass="67917">MLHRGHIDLFDVVYDVDARNLDLKVKDDTKLYAEAAVLREPEDVVIPVDPAITSATVPSDPEYGFLGRAGDRVYVLQQNGRNADGTRQPWPGWGAESVPGGLLQDDIVVLDVDVEGPGKVFAYSSGAGTPFVYIDGNFSWPDDLETNVGSHVHTNWAFSEEGTYTLKVRAKATTVDGLPLVSPTSTYTFVVGAPTQPPPPPPTRLTVSGADRAYFPGDEVRLQAQQSPETELTEYVWESRRPGAADFTSVSIGAPATYAFPAHLSDDGTQYRALLLDRHRETVAVSPPVTVRVREPGAGGGPAADVCAAQPDVDVVGEGHADLALRIRNDGELVAQVKDGRTGSPVWHGPAQVAFRLGTAAAGTGTERAGLEFLGRRGEIFWAVGQTQQPGVPWLGWSTDDATMTDSVSDEIGWSLDRSRVTGPGDVFVFQTDAFGRVLPLLGTGAGWPASATLARGSHSHGTWAFTAPGRYTLPFTYTATSYGRPTSATATVTFLVGPCAFPSPSPAPTGPTPVPASPGATAIPAPVVPAPVVSTPPAPIQVPDLGPRPVVLSRARLVGTPVVGARLTCRHRFSVGTIRSFQWLRDGEPVRGRSASRRLVADDIGHRIRCRAVVAAPAGTASSLSPTRTVKPLARPARRP</sequence>
<organism evidence="2 3">
    <name type="scientific">Motilibacter deserti</name>
    <dbReference type="NCBI Taxonomy" id="2714956"/>
    <lineage>
        <taxon>Bacteria</taxon>
        <taxon>Bacillati</taxon>
        <taxon>Actinomycetota</taxon>
        <taxon>Actinomycetes</taxon>
        <taxon>Motilibacterales</taxon>
        <taxon>Motilibacteraceae</taxon>
        <taxon>Motilibacter</taxon>
    </lineage>
</organism>
<evidence type="ECO:0008006" key="4">
    <source>
        <dbReference type="Google" id="ProtNLM"/>
    </source>
</evidence>
<evidence type="ECO:0000313" key="2">
    <source>
        <dbReference type="EMBL" id="NHC14778.1"/>
    </source>
</evidence>
<dbReference type="Proteomes" id="UP000800981">
    <property type="component" value="Unassembled WGS sequence"/>
</dbReference>